<gene>
    <name evidence="11" type="primary">EMC6</name>
</gene>
<comment type="similarity">
    <text evidence="2">Belongs to the EMC6 family.</text>
</comment>
<evidence type="ECO:0000313" key="11">
    <source>
        <dbReference type="Ensembl" id="ENSNNAP00000003474.1"/>
    </source>
</evidence>
<evidence type="ECO:0000256" key="5">
    <source>
        <dbReference type="ARBA" id="ARBA00022692"/>
    </source>
</evidence>
<organism evidence="11 12">
    <name type="scientific">Naja naja</name>
    <name type="common">Indian cobra</name>
    <dbReference type="NCBI Taxonomy" id="35670"/>
    <lineage>
        <taxon>Eukaryota</taxon>
        <taxon>Metazoa</taxon>
        <taxon>Chordata</taxon>
        <taxon>Craniata</taxon>
        <taxon>Vertebrata</taxon>
        <taxon>Euteleostomi</taxon>
        <taxon>Lepidosauria</taxon>
        <taxon>Squamata</taxon>
        <taxon>Bifurcata</taxon>
        <taxon>Unidentata</taxon>
        <taxon>Episquamata</taxon>
        <taxon>Toxicofera</taxon>
        <taxon>Serpentes</taxon>
        <taxon>Colubroidea</taxon>
        <taxon>Elapidae</taxon>
        <taxon>Elapinae</taxon>
        <taxon>Naja</taxon>
    </lineage>
</organism>
<dbReference type="GO" id="GO:0032977">
    <property type="term" value="F:membrane insertase activity"/>
    <property type="evidence" value="ECO:0007669"/>
    <property type="project" value="Ensembl"/>
</dbReference>
<reference evidence="11" key="1">
    <citation type="submission" date="2025-08" db="UniProtKB">
        <authorList>
            <consortium name="Ensembl"/>
        </authorList>
    </citation>
    <scope>IDENTIFICATION</scope>
</reference>
<dbReference type="InterPro" id="IPR008504">
    <property type="entry name" value="Emc6"/>
</dbReference>
<dbReference type="PANTHER" id="PTHR20994">
    <property type="entry name" value="ER MEMBRANE PROTEIN COMPLEX SUBUNIT 6"/>
    <property type="match status" value="1"/>
</dbReference>
<dbReference type="Ensembl" id="ENSNNAT00000003638.1">
    <property type="protein sequence ID" value="ENSNNAP00000003474.1"/>
    <property type="gene ID" value="ENSNNAG00000002376.1"/>
</dbReference>
<evidence type="ECO:0000256" key="8">
    <source>
        <dbReference type="ARBA" id="ARBA00023136"/>
    </source>
</evidence>
<evidence type="ECO:0000256" key="4">
    <source>
        <dbReference type="ARBA" id="ARBA00020827"/>
    </source>
</evidence>
<keyword evidence="5 10" id="KW-0812">Transmembrane</keyword>
<dbReference type="GO" id="GO:0072546">
    <property type="term" value="C:EMC complex"/>
    <property type="evidence" value="ECO:0007669"/>
    <property type="project" value="Ensembl"/>
</dbReference>
<comment type="subcellular location">
    <subcellularLocation>
        <location evidence="1">Endoplasmic reticulum membrane</location>
        <topology evidence="1">Multi-pass membrane protein</topology>
    </subcellularLocation>
</comment>
<dbReference type="GeneTree" id="ENSGT00390000003917"/>
<dbReference type="GO" id="GO:0071816">
    <property type="term" value="P:tail-anchored membrane protein insertion into ER membrane"/>
    <property type="evidence" value="ECO:0007669"/>
    <property type="project" value="Ensembl"/>
</dbReference>
<keyword evidence="8 10" id="KW-0472">Membrane</keyword>
<evidence type="ECO:0000256" key="6">
    <source>
        <dbReference type="ARBA" id="ARBA00022824"/>
    </source>
</evidence>
<dbReference type="OrthoDB" id="16510at2759"/>
<comment type="subunit">
    <text evidence="3">Component of the ER membrane protein complex (EMC).</text>
</comment>
<evidence type="ECO:0000256" key="9">
    <source>
        <dbReference type="ARBA" id="ARBA00031072"/>
    </source>
</evidence>
<dbReference type="Pfam" id="PF07019">
    <property type="entry name" value="EMC6"/>
    <property type="match status" value="1"/>
</dbReference>
<dbReference type="GO" id="GO:1903349">
    <property type="term" value="C:omegasome membrane"/>
    <property type="evidence" value="ECO:0007669"/>
    <property type="project" value="Ensembl"/>
</dbReference>
<dbReference type="AlphaFoldDB" id="A0A8C6VIC1"/>
<dbReference type="InterPro" id="IPR029008">
    <property type="entry name" value="EMC6-like"/>
</dbReference>
<dbReference type="GO" id="GO:0034975">
    <property type="term" value="P:protein folding in endoplasmic reticulum"/>
    <property type="evidence" value="ECO:0007669"/>
    <property type="project" value="TreeGrafter"/>
</dbReference>
<evidence type="ECO:0000313" key="12">
    <source>
        <dbReference type="Proteomes" id="UP000694559"/>
    </source>
</evidence>
<name>A0A8C6VIC1_NAJNA</name>
<sequence>MAAVVAKREGPQFISEAAVRGNAAILDYCRTSVSALSGATAGILGLNGLYGFIFYFLASVLLSVLLVLKAGRRWSKYFKSRRPLFTGGLIGGLFTYILFWTFLYGMDSLCRDLWMEMLKQ</sequence>
<keyword evidence="7 10" id="KW-1133">Transmembrane helix</keyword>
<protein>
    <recommendedName>
        <fullName evidence="4">ER membrane protein complex subunit 6</fullName>
    </recommendedName>
    <alternativeName>
        <fullName evidence="9">Transmembrane protein 93</fullName>
    </alternativeName>
</protein>
<evidence type="ECO:0000256" key="7">
    <source>
        <dbReference type="ARBA" id="ARBA00022989"/>
    </source>
</evidence>
<evidence type="ECO:0000256" key="10">
    <source>
        <dbReference type="SAM" id="Phobius"/>
    </source>
</evidence>
<feature type="transmembrane region" description="Helical" evidence="10">
    <location>
        <begin position="52"/>
        <end position="71"/>
    </location>
</feature>
<evidence type="ECO:0000256" key="3">
    <source>
        <dbReference type="ARBA" id="ARBA00011276"/>
    </source>
</evidence>
<accession>A0A8C6VIC1</accession>
<evidence type="ECO:0000256" key="2">
    <source>
        <dbReference type="ARBA" id="ARBA00009436"/>
    </source>
</evidence>
<evidence type="ECO:0000256" key="1">
    <source>
        <dbReference type="ARBA" id="ARBA00004477"/>
    </source>
</evidence>
<reference evidence="11" key="2">
    <citation type="submission" date="2025-09" db="UniProtKB">
        <authorList>
            <consortium name="Ensembl"/>
        </authorList>
    </citation>
    <scope>IDENTIFICATION</scope>
</reference>
<dbReference type="Proteomes" id="UP000694559">
    <property type="component" value="Unplaced"/>
</dbReference>
<dbReference type="GO" id="GO:0045050">
    <property type="term" value="P:protein insertion into ER membrane by stop-transfer membrane-anchor sequence"/>
    <property type="evidence" value="ECO:0007669"/>
    <property type="project" value="Ensembl"/>
</dbReference>
<keyword evidence="6" id="KW-0256">Endoplasmic reticulum</keyword>
<dbReference type="PANTHER" id="PTHR20994:SF0">
    <property type="entry name" value="ER MEMBRANE PROTEIN COMPLEX SUBUNIT 6"/>
    <property type="match status" value="1"/>
</dbReference>
<dbReference type="GO" id="GO:0000045">
    <property type="term" value="P:autophagosome assembly"/>
    <property type="evidence" value="ECO:0007669"/>
    <property type="project" value="Ensembl"/>
</dbReference>
<proteinExistence type="inferred from homology"/>
<keyword evidence="12" id="KW-1185">Reference proteome</keyword>
<feature type="transmembrane region" description="Helical" evidence="10">
    <location>
        <begin position="83"/>
        <end position="106"/>
    </location>
</feature>
<dbReference type="OMA" id="MKANFEW"/>